<name>A0A3P6ADS8_BRACM</name>
<evidence type="ECO:0000256" key="1">
    <source>
        <dbReference type="ARBA" id="ARBA00005184"/>
    </source>
</evidence>
<feature type="non-terminal residue" evidence="6">
    <location>
        <position position="67"/>
    </location>
</feature>
<dbReference type="Gene3D" id="2.160.20.10">
    <property type="entry name" value="Single-stranded right-handed beta-helix, Pectin lyase-like"/>
    <property type="match status" value="1"/>
</dbReference>
<dbReference type="Pfam" id="PF01095">
    <property type="entry name" value="Pectinesterase"/>
    <property type="match status" value="1"/>
</dbReference>
<evidence type="ECO:0000259" key="4">
    <source>
        <dbReference type="Pfam" id="PF01095"/>
    </source>
</evidence>
<dbReference type="InterPro" id="IPR011050">
    <property type="entry name" value="Pectin_lyase_fold/virulence"/>
</dbReference>
<dbReference type="GO" id="GO:0030599">
    <property type="term" value="F:pectinesterase activity"/>
    <property type="evidence" value="ECO:0007669"/>
    <property type="project" value="InterPro"/>
</dbReference>
<feature type="non-terminal residue" evidence="6">
    <location>
        <position position="1"/>
    </location>
</feature>
<dbReference type="UniPathway" id="UPA00545">
    <property type="reaction ID" value="UER00823"/>
</dbReference>
<proteinExistence type="predicted"/>
<feature type="domain" description="Pectinesterase catalytic" evidence="4">
    <location>
        <begin position="17"/>
        <end position="67"/>
    </location>
</feature>
<keyword evidence="3" id="KW-0063">Aspartyl esterase</keyword>
<dbReference type="EMBL" id="LR031573">
    <property type="protein sequence ID" value="VDC87539.1"/>
    <property type="molecule type" value="Genomic_DNA"/>
</dbReference>
<protein>
    <recommendedName>
        <fullName evidence="4">Pectinesterase catalytic domain-containing protein</fullName>
    </recommendedName>
</protein>
<dbReference type="SUPFAM" id="SSF51126">
    <property type="entry name" value="Pectin lyase-like"/>
    <property type="match status" value="1"/>
</dbReference>
<accession>A0A3P6ADS8</accession>
<comment type="pathway">
    <text evidence="1">Glycan metabolism; pectin degradation; 2-dehydro-3-deoxy-D-gluconate from pectin: step 1/5.</text>
</comment>
<dbReference type="Proteomes" id="UP000694005">
    <property type="component" value="Chromosome A02"/>
</dbReference>
<dbReference type="AlphaFoldDB" id="A0A3P6ADS8"/>
<keyword evidence="2" id="KW-0378">Hydrolase</keyword>
<gene>
    <name evidence="6" type="ORF">BRAA02T06370Z</name>
    <name evidence="5" type="ORF">BRAPAZ1V2_A02P18060.2</name>
</gene>
<evidence type="ECO:0000313" key="6">
    <source>
        <dbReference type="EMBL" id="VDC87539.1"/>
    </source>
</evidence>
<evidence type="ECO:0000256" key="2">
    <source>
        <dbReference type="ARBA" id="ARBA00022801"/>
    </source>
</evidence>
<dbReference type="Gramene" id="A02p18060.2_BraZ1">
    <property type="protein sequence ID" value="A02p18060.2_BraZ1.CDS"/>
    <property type="gene ID" value="A02g18060.2_BraZ1"/>
</dbReference>
<dbReference type="EMBL" id="LS974618">
    <property type="protein sequence ID" value="CAG7892854.1"/>
    <property type="molecule type" value="Genomic_DNA"/>
</dbReference>
<sequence length="67" mass="7608">MPMVSRLESHRNCEQGRIMEGVYEEYIVIDQRKSYLMMSGAGINRTIITGNHSSVDGWDTSHLATFS</sequence>
<reference evidence="6" key="1">
    <citation type="submission" date="2018-11" db="EMBL/GenBank/DDBJ databases">
        <authorList>
            <consortium name="Genoscope - CEA"/>
            <person name="William W."/>
        </authorList>
    </citation>
    <scope>NUCLEOTIDE SEQUENCE</scope>
</reference>
<evidence type="ECO:0000313" key="5">
    <source>
        <dbReference type="EMBL" id="CAG7892854.1"/>
    </source>
</evidence>
<dbReference type="GO" id="GO:0045490">
    <property type="term" value="P:pectin catabolic process"/>
    <property type="evidence" value="ECO:0007669"/>
    <property type="project" value="UniProtKB-UniPathway"/>
</dbReference>
<dbReference type="InterPro" id="IPR012334">
    <property type="entry name" value="Pectin_lyas_fold"/>
</dbReference>
<dbReference type="InterPro" id="IPR000070">
    <property type="entry name" value="Pectinesterase_cat"/>
</dbReference>
<dbReference type="GO" id="GO:0042545">
    <property type="term" value="P:cell wall modification"/>
    <property type="evidence" value="ECO:0007669"/>
    <property type="project" value="InterPro"/>
</dbReference>
<organism evidence="6">
    <name type="scientific">Brassica campestris</name>
    <name type="common">Field mustard</name>
    <dbReference type="NCBI Taxonomy" id="3711"/>
    <lineage>
        <taxon>Eukaryota</taxon>
        <taxon>Viridiplantae</taxon>
        <taxon>Streptophyta</taxon>
        <taxon>Embryophyta</taxon>
        <taxon>Tracheophyta</taxon>
        <taxon>Spermatophyta</taxon>
        <taxon>Magnoliopsida</taxon>
        <taxon>eudicotyledons</taxon>
        <taxon>Gunneridae</taxon>
        <taxon>Pentapetalae</taxon>
        <taxon>rosids</taxon>
        <taxon>malvids</taxon>
        <taxon>Brassicales</taxon>
        <taxon>Brassicaceae</taxon>
        <taxon>Brassiceae</taxon>
        <taxon>Brassica</taxon>
    </lineage>
</organism>
<evidence type="ECO:0000256" key="3">
    <source>
        <dbReference type="ARBA" id="ARBA00023085"/>
    </source>
</evidence>